<name>A0A410JYU8_9BACT</name>
<evidence type="ECO:0000313" key="7">
    <source>
        <dbReference type="EMBL" id="QAR33221.1"/>
    </source>
</evidence>
<sequence length="260" mass="28984">MLKINNIEVVYNDVILVLKGLSLEVEQGRIAALLGSNGAGKTTTLKAVSGLLRPDDGEITDGEIWFDGQRIDKKDASDIVKSGIFQVMEGRRVFKDLTVEENLIAGAYTRPGNTVSTGIERVYNYFPRLKDRRSQLAGYMSGGEQQMLAIGRAIMAAPKLILMDEPSLGLAPLLVKEIFNIITTLNREEGTTILLVEQNANMALSAAHYGYIMENGRVVLDGATEELKANDDVKEFYLGLSEKKSFREVKHYRRRKRWLS</sequence>
<evidence type="ECO:0000256" key="2">
    <source>
        <dbReference type="ARBA" id="ARBA00022448"/>
    </source>
</evidence>
<dbReference type="AlphaFoldDB" id="A0A410JYU8"/>
<dbReference type="EMBL" id="CP035108">
    <property type="protein sequence ID" value="QAR33221.1"/>
    <property type="molecule type" value="Genomic_DNA"/>
</dbReference>
<keyword evidence="8" id="KW-1185">Reference proteome</keyword>
<keyword evidence="5" id="KW-0029">Amino-acid transport</keyword>
<evidence type="ECO:0000259" key="6">
    <source>
        <dbReference type="PROSITE" id="PS50893"/>
    </source>
</evidence>
<dbReference type="Gene3D" id="3.40.50.300">
    <property type="entry name" value="P-loop containing nucleotide triphosphate hydrolases"/>
    <property type="match status" value="1"/>
</dbReference>
<dbReference type="PANTHER" id="PTHR43820">
    <property type="entry name" value="HIGH-AFFINITY BRANCHED-CHAIN AMINO ACID TRANSPORT ATP-BINDING PROTEIN LIVF"/>
    <property type="match status" value="1"/>
</dbReference>
<evidence type="ECO:0000313" key="8">
    <source>
        <dbReference type="Proteomes" id="UP000287502"/>
    </source>
</evidence>
<dbReference type="Proteomes" id="UP000287502">
    <property type="component" value="Chromosome"/>
</dbReference>
<dbReference type="GO" id="GO:0005524">
    <property type="term" value="F:ATP binding"/>
    <property type="evidence" value="ECO:0007669"/>
    <property type="project" value="UniProtKB-KW"/>
</dbReference>
<dbReference type="PANTHER" id="PTHR43820:SF8">
    <property type="entry name" value="ABC TRANSPORTER SUBSTRATE-BINDING PROTEIN"/>
    <property type="match status" value="1"/>
</dbReference>
<keyword evidence="4 7" id="KW-0067">ATP-binding</keyword>
<dbReference type="InterPro" id="IPR052156">
    <property type="entry name" value="BCAA_Transport_ATP-bd_LivF"/>
</dbReference>
<accession>A0A410JYU8</accession>
<evidence type="ECO:0000256" key="4">
    <source>
        <dbReference type="ARBA" id="ARBA00022840"/>
    </source>
</evidence>
<dbReference type="InterPro" id="IPR027417">
    <property type="entry name" value="P-loop_NTPase"/>
</dbReference>
<dbReference type="SMART" id="SM00382">
    <property type="entry name" value="AAA"/>
    <property type="match status" value="1"/>
</dbReference>
<dbReference type="OrthoDB" id="9806149at2"/>
<feature type="domain" description="ABC transporter" evidence="6">
    <location>
        <begin position="2"/>
        <end position="240"/>
    </location>
</feature>
<evidence type="ECO:0000256" key="3">
    <source>
        <dbReference type="ARBA" id="ARBA00022741"/>
    </source>
</evidence>
<dbReference type="InterPro" id="IPR003593">
    <property type="entry name" value="AAA+_ATPase"/>
</dbReference>
<gene>
    <name evidence="7" type="ORF">EP073_07330</name>
</gene>
<dbReference type="InterPro" id="IPR017871">
    <property type="entry name" value="ABC_transporter-like_CS"/>
</dbReference>
<keyword evidence="2" id="KW-0813">Transport</keyword>
<dbReference type="SUPFAM" id="SSF52540">
    <property type="entry name" value="P-loop containing nucleoside triphosphate hydrolases"/>
    <property type="match status" value="1"/>
</dbReference>
<dbReference type="CDD" id="cd03224">
    <property type="entry name" value="ABC_TM1139_LivF_branched"/>
    <property type="match status" value="1"/>
</dbReference>
<dbReference type="InterPro" id="IPR003439">
    <property type="entry name" value="ABC_transporter-like_ATP-bd"/>
</dbReference>
<organism evidence="7 8">
    <name type="scientific">Geovibrio thiophilus</name>
    <dbReference type="NCBI Taxonomy" id="139438"/>
    <lineage>
        <taxon>Bacteria</taxon>
        <taxon>Pseudomonadati</taxon>
        <taxon>Deferribacterota</taxon>
        <taxon>Deferribacteres</taxon>
        <taxon>Deferribacterales</taxon>
        <taxon>Geovibrionaceae</taxon>
        <taxon>Geovibrio</taxon>
    </lineage>
</organism>
<dbReference type="PROSITE" id="PS00211">
    <property type="entry name" value="ABC_TRANSPORTER_1"/>
    <property type="match status" value="1"/>
</dbReference>
<evidence type="ECO:0000256" key="1">
    <source>
        <dbReference type="ARBA" id="ARBA00005417"/>
    </source>
</evidence>
<dbReference type="GO" id="GO:0015807">
    <property type="term" value="P:L-amino acid transport"/>
    <property type="evidence" value="ECO:0007669"/>
    <property type="project" value="TreeGrafter"/>
</dbReference>
<dbReference type="PROSITE" id="PS50893">
    <property type="entry name" value="ABC_TRANSPORTER_2"/>
    <property type="match status" value="1"/>
</dbReference>
<proteinExistence type="inferred from homology"/>
<dbReference type="KEGG" id="gtl:EP073_07330"/>
<evidence type="ECO:0000256" key="5">
    <source>
        <dbReference type="ARBA" id="ARBA00022970"/>
    </source>
</evidence>
<dbReference type="GO" id="GO:0016887">
    <property type="term" value="F:ATP hydrolysis activity"/>
    <property type="evidence" value="ECO:0007669"/>
    <property type="project" value="InterPro"/>
</dbReference>
<keyword evidence="3" id="KW-0547">Nucleotide-binding</keyword>
<comment type="similarity">
    <text evidence="1">Belongs to the ABC transporter superfamily.</text>
</comment>
<reference evidence="7 8" key="1">
    <citation type="submission" date="2019-01" db="EMBL/GenBank/DDBJ databases">
        <title>Geovibrio thiophilus DSM 11263, complete genome.</title>
        <authorList>
            <person name="Spring S."/>
            <person name="Bunk B."/>
            <person name="Sproer C."/>
        </authorList>
    </citation>
    <scope>NUCLEOTIDE SEQUENCE [LARGE SCALE GENOMIC DNA]</scope>
    <source>
        <strain evidence="7 8">DSM 11263</strain>
    </source>
</reference>
<dbReference type="GO" id="GO:0015658">
    <property type="term" value="F:branched-chain amino acid transmembrane transporter activity"/>
    <property type="evidence" value="ECO:0007669"/>
    <property type="project" value="TreeGrafter"/>
</dbReference>
<dbReference type="Pfam" id="PF00005">
    <property type="entry name" value="ABC_tran"/>
    <property type="match status" value="1"/>
</dbReference>
<protein>
    <submittedName>
        <fullName evidence="7">ABC transporter ATP-binding protein</fullName>
    </submittedName>
</protein>
<dbReference type="RefSeq" id="WP_128466507.1">
    <property type="nucleotide sequence ID" value="NZ_CP035108.1"/>
</dbReference>